<accession>A0A7S3ZVI3</accession>
<proteinExistence type="predicted"/>
<reference evidence="1" key="1">
    <citation type="submission" date="2021-01" db="EMBL/GenBank/DDBJ databases">
        <authorList>
            <person name="Corre E."/>
            <person name="Pelletier E."/>
            <person name="Niang G."/>
            <person name="Scheremetjew M."/>
            <person name="Finn R."/>
            <person name="Kale V."/>
            <person name="Holt S."/>
            <person name="Cochrane G."/>
            <person name="Meng A."/>
            <person name="Brown T."/>
            <person name="Cohen L."/>
        </authorList>
    </citation>
    <scope>NUCLEOTIDE SEQUENCE</scope>
    <source>
        <strain evidence="1">CCMP1756</strain>
    </source>
</reference>
<protein>
    <submittedName>
        <fullName evidence="1">Uncharacterized protein</fullName>
    </submittedName>
</protein>
<name>A0A7S3ZVI3_9STRA</name>
<evidence type="ECO:0000313" key="1">
    <source>
        <dbReference type="EMBL" id="CAE0695218.1"/>
    </source>
</evidence>
<dbReference type="AlphaFoldDB" id="A0A7S3ZVI3"/>
<gene>
    <name evidence="1" type="ORF">PCAL00307_LOCUS10654</name>
</gene>
<sequence>MAAHEQRLTVYRPVLWRGIKRQEWFGDNTVWFPGADDHHIFGCFFRTEGFYGIDILRIDPTGPGLHWARRGATPTVSFPYDGAHGDGASCMINIERFAPNRAYFNLELEALDGSEERITEIKFDGNRLRCYGGWAVEDSTTVAPTVRERTWLKLDAVLEDGPPPRLLLRVDGQLLYAMPTWHKKGDEAKNCQWVSELLPTRCDVHGDDETAQEACRKTCDTCESELPPPRRSTFAPTVTPSEEEECRTDICAFPETSLHAIDAIRFCARRP</sequence>
<dbReference type="EMBL" id="HBIW01012407">
    <property type="protein sequence ID" value="CAE0695218.1"/>
    <property type="molecule type" value="Transcribed_RNA"/>
</dbReference>
<organism evidence="1">
    <name type="scientific">Pelagomonas calceolata</name>
    <dbReference type="NCBI Taxonomy" id="35677"/>
    <lineage>
        <taxon>Eukaryota</taxon>
        <taxon>Sar</taxon>
        <taxon>Stramenopiles</taxon>
        <taxon>Ochrophyta</taxon>
        <taxon>Pelagophyceae</taxon>
        <taxon>Pelagomonadales</taxon>
        <taxon>Pelagomonadaceae</taxon>
        <taxon>Pelagomonas</taxon>
    </lineage>
</organism>